<dbReference type="AlphaFoldDB" id="A0A550C8V6"/>
<comment type="caution">
    <text evidence="1">The sequence shown here is derived from an EMBL/GenBank/DDBJ whole genome shotgun (WGS) entry which is preliminary data.</text>
</comment>
<organism evidence="1 2">
    <name type="scientific">Schizophyllum amplum</name>
    <dbReference type="NCBI Taxonomy" id="97359"/>
    <lineage>
        <taxon>Eukaryota</taxon>
        <taxon>Fungi</taxon>
        <taxon>Dikarya</taxon>
        <taxon>Basidiomycota</taxon>
        <taxon>Agaricomycotina</taxon>
        <taxon>Agaricomycetes</taxon>
        <taxon>Agaricomycetidae</taxon>
        <taxon>Agaricales</taxon>
        <taxon>Schizophyllaceae</taxon>
        <taxon>Schizophyllum</taxon>
    </lineage>
</organism>
<accession>A0A550C8V6</accession>
<proteinExistence type="predicted"/>
<reference evidence="1 2" key="1">
    <citation type="journal article" date="2019" name="New Phytol.">
        <title>Comparative genomics reveals unique wood-decay strategies and fruiting body development in the Schizophyllaceae.</title>
        <authorList>
            <person name="Almasi E."/>
            <person name="Sahu N."/>
            <person name="Krizsan K."/>
            <person name="Balint B."/>
            <person name="Kovacs G.M."/>
            <person name="Kiss B."/>
            <person name="Cseklye J."/>
            <person name="Drula E."/>
            <person name="Henrissat B."/>
            <person name="Nagy I."/>
            <person name="Chovatia M."/>
            <person name="Adam C."/>
            <person name="LaButti K."/>
            <person name="Lipzen A."/>
            <person name="Riley R."/>
            <person name="Grigoriev I.V."/>
            <person name="Nagy L.G."/>
        </authorList>
    </citation>
    <scope>NUCLEOTIDE SEQUENCE [LARGE SCALE GENOMIC DNA]</scope>
    <source>
        <strain evidence="1 2">NL-1724</strain>
    </source>
</reference>
<evidence type="ECO:0000313" key="2">
    <source>
        <dbReference type="Proteomes" id="UP000320762"/>
    </source>
</evidence>
<gene>
    <name evidence="1" type="ORF">BD626DRAFT_631785</name>
</gene>
<protein>
    <submittedName>
        <fullName evidence="1">Uncharacterized protein</fullName>
    </submittedName>
</protein>
<name>A0A550C8V6_9AGAR</name>
<dbReference type="Proteomes" id="UP000320762">
    <property type="component" value="Unassembled WGS sequence"/>
</dbReference>
<keyword evidence="2" id="KW-1185">Reference proteome</keyword>
<sequence>MPSDPDTIKDELKAILRDLLDPIGMSFKPVTTRSTHLLPFSLAGMVSVLYLKRHVKKETRLLDELDALLTVYIDTLNPEALAKLHRALQDAETQRDLLARDVKSFWGPSLYSILHAHKITKLCKGLLNEGRAAVNEAIEDAIANLLVLRAPAPRGSRTDVESIGTDGLSNHDKVQHRNMIFFGGDDASRSALLKAVRDASLTVVALENAVAPGVSLTVRDDEVIDMIYEVVSSETQADSSTGAPALLIYLHSDLSTLSGGGGVASSLGSSAADSATLANPEEAPVFHVHFVNGVDLQAGVAGDLSFITSDMTNAVVISFEVRADGTDELTGDAALTAQQVSEMINSVSLEQFNEDGVDEISRLIQDMTANEATGHSDKDVAAGEHV</sequence>
<dbReference type="EMBL" id="VDMD01000017">
    <property type="protein sequence ID" value="TRM61241.1"/>
    <property type="molecule type" value="Genomic_DNA"/>
</dbReference>
<evidence type="ECO:0000313" key="1">
    <source>
        <dbReference type="EMBL" id="TRM61241.1"/>
    </source>
</evidence>